<proteinExistence type="predicted"/>
<evidence type="ECO:0000313" key="2">
    <source>
        <dbReference type="EMBL" id="MBW96646.1"/>
    </source>
</evidence>
<reference evidence="2" key="1">
    <citation type="submission" date="2018-02" db="EMBL/GenBank/DDBJ databases">
        <title>Rhizophora mucronata_Transcriptome.</title>
        <authorList>
            <person name="Meera S.P."/>
            <person name="Sreeshan A."/>
            <person name="Augustine A."/>
        </authorList>
    </citation>
    <scope>NUCLEOTIDE SEQUENCE</scope>
    <source>
        <tissue evidence="2">Leaf</tissue>
    </source>
</reference>
<dbReference type="PROSITE" id="PS50965">
    <property type="entry name" value="NERD"/>
    <property type="match status" value="1"/>
</dbReference>
<dbReference type="AlphaFoldDB" id="A0A2P2JT50"/>
<evidence type="ECO:0000259" key="1">
    <source>
        <dbReference type="PROSITE" id="PS50965"/>
    </source>
</evidence>
<sequence>MRVNEDGLMYIKVKAVDSKLSNKLQGSWTEKVN</sequence>
<protein>
    <recommendedName>
        <fullName evidence="1">NERD domain-containing protein</fullName>
    </recommendedName>
</protein>
<name>A0A2P2JT50_RHIMU</name>
<dbReference type="InterPro" id="IPR011528">
    <property type="entry name" value="NERD"/>
</dbReference>
<feature type="domain" description="NERD" evidence="1">
    <location>
        <begin position="1"/>
        <end position="33"/>
    </location>
</feature>
<organism evidence="2">
    <name type="scientific">Rhizophora mucronata</name>
    <name type="common">Asiatic mangrove</name>
    <dbReference type="NCBI Taxonomy" id="61149"/>
    <lineage>
        <taxon>Eukaryota</taxon>
        <taxon>Viridiplantae</taxon>
        <taxon>Streptophyta</taxon>
        <taxon>Embryophyta</taxon>
        <taxon>Tracheophyta</taxon>
        <taxon>Spermatophyta</taxon>
        <taxon>Magnoliopsida</taxon>
        <taxon>eudicotyledons</taxon>
        <taxon>Gunneridae</taxon>
        <taxon>Pentapetalae</taxon>
        <taxon>rosids</taxon>
        <taxon>fabids</taxon>
        <taxon>Malpighiales</taxon>
        <taxon>Rhizophoraceae</taxon>
        <taxon>Rhizophora</taxon>
    </lineage>
</organism>
<accession>A0A2P2JT50</accession>
<dbReference type="EMBL" id="GGEC01016163">
    <property type="protein sequence ID" value="MBW96646.1"/>
    <property type="molecule type" value="Transcribed_RNA"/>
</dbReference>